<sequence>MNTLMERPMPNSAVNCAAITRAVAKARLGDEVALRWLMDQRTAGSVVAARALEDLQRAMAKTA</sequence>
<organism evidence="1 2">
    <name type="scientific">Fimbriimonas ginsengisoli Gsoil 348</name>
    <dbReference type="NCBI Taxonomy" id="661478"/>
    <lineage>
        <taxon>Bacteria</taxon>
        <taxon>Bacillati</taxon>
        <taxon>Armatimonadota</taxon>
        <taxon>Fimbriimonadia</taxon>
        <taxon>Fimbriimonadales</taxon>
        <taxon>Fimbriimonadaceae</taxon>
        <taxon>Fimbriimonas</taxon>
    </lineage>
</organism>
<dbReference type="RefSeq" id="WP_144241096.1">
    <property type="nucleotide sequence ID" value="NZ_CP007139.1"/>
</dbReference>
<evidence type="ECO:0000313" key="1">
    <source>
        <dbReference type="EMBL" id="AIE85510.1"/>
    </source>
</evidence>
<gene>
    <name evidence="1" type="ORF">OP10G_2142</name>
</gene>
<accession>A0A068NRX3</accession>
<dbReference type="EMBL" id="CP007139">
    <property type="protein sequence ID" value="AIE85510.1"/>
    <property type="molecule type" value="Genomic_DNA"/>
</dbReference>
<evidence type="ECO:0000313" key="2">
    <source>
        <dbReference type="Proteomes" id="UP000027982"/>
    </source>
</evidence>
<name>A0A068NRX3_FIMGI</name>
<proteinExistence type="predicted"/>
<dbReference type="AlphaFoldDB" id="A0A068NRX3"/>
<dbReference type="KEGG" id="fgi:OP10G_2142"/>
<dbReference type="STRING" id="661478.OP10G_2142"/>
<keyword evidence="2" id="KW-1185">Reference proteome</keyword>
<reference evidence="1 2" key="1">
    <citation type="journal article" date="2014" name="PLoS ONE">
        <title>The first complete genome sequence of the class fimbriimonadia in the phylum armatimonadetes.</title>
        <authorList>
            <person name="Hu Z.Y."/>
            <person name="Wang Y.Z."/>
            <person name="Im W.T."/>
            <person name="Wang S.Y."/>
            <person name="Zhao G.P."/>
            <person name="Zheng H.J."/>
            <person name="Quan Z.X."/>
        </authorList>
    </citation>
    <scope>NUCLEOTIDE SEQUENCE [LARGE SCALE GENOMIC DNA]</scope>
    <source>
        <strain evidence="1">Gsoil 348</strain>
    </source>
</reference>
<protein>
    <submittedName>
        <fullName evidence="1">Uncharacterized protein</fullName>
    </submittedName>
</protein>
<dbReference type="Proteomes" id="UP000027982">
    <property type="component" value="Chromosome"/>
</dbReference>
<dbReference type="HOGENOM" id="CLU_2879258_0_0_0"/>